<keyword evidence="2 5" id="KW-0548">Nucleotidyltransferase</keyword>
<evidence type="ECO:0000256" key="5">
    <source>
        <dbReference type="HAMAP-Rule" id="MF_02114"/>
    </source>
</evidence>
<dbReference type="EMBL" id="JAGGLC010000005">
    <property type="protein sequence ID" value="MBP1987829.1"/>
    <property type="molecule type" value="Genomic_DNA"/>
</dbReference>
<dbReference type="GO" id="GO:0005525">
    <property type="term" value="F:GTP binding"/>
    <property type="evidence" value="ECO:0007669"/>
    <property type="project" value="UniProtKB-KW"/>
</dbReference>
<proteinExistence type="inferred from homology"/>
<organism evidence="6 7">
    <name type="scientific">Halolamina salifodinae</name>
    <dbReference type="NCBI Taxonomy" id="1202767"/>
    <lineage>
        <taxon>Archaea</taxon>
        <taxon>Methanobacteriati</taxon>
        <taxon>Methanobacteriota</taxon>
        <taxon>Stenosarchaea group</taxon>
        <taxon>Halobacteria</taxon>
        <taxon>Halobacteriales</taxon>
        <taxon>Haloferacaceae</taxon>
    </lineage>
</organism>
<evidence type="ECO:0000313" key="6">
    <source>
        <dbReference type="EMBL" id="MBP1987829.1"/>
    </source>
</evidence>
<dbReference type="InterPro" id="IPR002835">
    <property type="entry name" value="CofC"/>
</dbReference>
<dbReference type="GO" id="GO:0043814">
    <property type="term" value="F:phospholactate guanylyltransferase activity"/>
    <property type="evidence" value="ECO:0007669"/>
    <property type="project" value="UniProtKB-EC"/>
</dbReference>
<dbReference type="AlphaFoldDB" id="A0A8T4GXW7"/>
<comment type="function">
    <text evidence="5">Guanylyltransferase that catalyzes the activation of (2S)-2-phospholactate (2-PL) as (2S)-lactyl-2-diphospho-5'-guanosine, via the condensation of 2-PL with GTP. It is involved in the biosynthesis of coenzyme F420, a hydride carrier cofactor.</text>
</comment>
<name>A0A8T4GXW7_9EURY</name>
<keyword evidence="1 5" id="KW-0808">Transferase</keyword>
<dbReference type="HAMAP" id="MF_02114">
    <property type="entry name" value="CofC"/>
    <property type="match status" value="1"/>
</dbReference>
<sequence>MHVVVPFSADRPKTRLADELSAAERRDFSEAMLSDVLDALDGVDRALDVTVLATGPVDTAGDATVEIDDRPLTTAVNDRLDTAPTAVVMADLALATPEPLADLLDSEADLAIAAGLGGGTNAFLARDTAFRVDYHGASYRDHLEIAGEEDLSVREVDSRLLAVDIDEPADLAELLLHGEGAATDWLVDAGFELDVGGGRVEVVRY</sequence>
<comment type="pathway">
    <text evidence="5">Cofactor biosynthesis; coenzyme F420 biosynthesis.</text>
</comment>
<comment type="catalytic activity">
    <reaction evidence="5">
        <text>(2S)-2-phospholactate + GTP + H(+) = (2S)-lactyl-2-diphospho-5'-guanosine + diphosphate</text>
        <dbReference type="Rhea" id="RHEA:63424"/>
        <dbReference type="ChEBI" id="CHEBI:15378"/>
        <dbReference type="ChEBI" id="CHEBI:33019"/>
        <dbReference type="ChEBI" id="CHEBI:37565"/>
        <dbReference type="ChEBI" id="CHEBI:59435"/>
        <dbReference type="ChEBI" id="CHEBI:59906"/>
        <dbReference type="EC" id="2.7.7.68"/>
    </reaction>
</comment>
<dbReference type="Pfam" id="PF01983">
    <property type="entry name" value="CofC"/>
    <property type="match status" value="1"/>
</dbReference>
<dbReference type="InterPro" id="IPR029044">
    <property type="entry name" value="Nucleotide-diphossugar_trans"/>
</dbReference>
<comment type="caution">
    <text evidence="6">The sequence shown here is derived from an EMBL/GenBank/DDBJ whole genome shotgun (WGS) entry which is preliminary data.</text>
</comment>
<dbReference type="Gene3D" id="3.90.550.10">
    <property type="entry name" value="Spore Coat Polysaccharide Biosynthesis Protein SpsA, Chain A"/>
    <property type="match status" value="1"/>
</dbReference>
<dbReference type="EC" id="2.7.7.68" evidence="5"/>
<dbReference type="GO" id="GO:0052645">
    <property type="term" value="P:F420-0 metabolic process"/>
    <property type="evidence" value="ECO:0007669"/>
    <property type="project" value="UniProtKB-UniRule"/>
</dbReference>
<dbReference type="RefSeq" id="WP_209492190.1">
    <property type="nucleotide sequence ID" value="NZ_JAGGLC010000005.1"/>
</dbReference>
<keyword evidence="7" id="KW-1185">Reference proteome</keyword>
<protein>
    <recommendedName>
        <fullName evidence="5">2-phospho-L-lactate guanylyltransferase</fullName>
        <shortName evidence="5">LP guanylyltransferase</shortName>
        <ecNumber evidence="5">2.7.7.68</ecNumber>
    </recommendedName>
</protein>
<dbReference type="Gene3D" id="6.10.140.50">
    <property type="match status" value="1"/>
</dbReference>
<dbReference type="Proteomes" id="UP000823736">
    <property type="component" value="Unassembled WGS sequence"/>
</dbReference>
<evidence type="ECO:0000256" key="1">
    <source>
        <dbReference type="ARBA" id="ARBA00022679"/>
    </source>
</evidence>
<comment type="subunit">
    <text evidence="5">Homodimer.</text>
</comment>
<keyword evidence="3 5" id="KW-0547">Nucleotide-binding</keyword>
<gene>
    <name evidence="5" type="primary">cofC</name>
    <name evidence="6" type="ORF">J2753_002339</name>
</gene>
<evidence type="ECO:0000256" key="2">
    <source>
        <dbReference type="ARBA" id="ARBA00022695"/>
    </source>
</evidence>
<dbReference type="PANTHER" id="PTHR40392:SF1">
    <property type="entry name" value="2-PHOSPHO-L-LACTATE GUANYLYLTRANSFERASE"/>
    <property type="match status" value="1"/>
</dbReference>
<dbReference type="PANTHER" id="PTHR40392">
    <property type="entry name" value="2-PHOSPHO-L-LACTATE GUANYLYLTRANSFERASE"/>
    <property type="match status" value="1"/>
</dbReference>
<reference evidence="6" key="1">
    <citation type="submission" date="2021-03" db="EMBL/GenBank/DDBJ databases">
        <title>Genomic Encyclopedia of Type Strains, Phase IV (KMG-IV): sequencing the most valuable type-strain genomes for metagenomic binning, comparative biology and taxonomic classification.</title>
        <authorList>
            <person name="Goeker M."/>
        </authorList>
    </citation>
    <scope>NUCLEOTIDE SEQUENCE</scope>
    <source>
        <strain evidence="6">DSM 26232</strain>
    </source>
</reference>
<keyword evidence="4 5" id="KW-0342">GTP-binding</keyword>
<comment type="similarity">
    <text evidence="5">Belongs to the CofC family.</text>
</comment>
<dbReference type="SUPFAM" id="SSF53448">
    <property type="entry name" value="Nucleotide-diphospho-sugar transferases"/>
    <property type="match status" value="1"/>
</dbReference>
<evidence type="ECO:0000256" key="3">
    <source>
        <dbReference type="ARBA" id="ARBA00022741"/>
    </source>
</evidence>
<dbReference type="NCBIfam" id="TIGR03552">
    <property type="entry name" value="F420_cofC"/>
    <property type="match status" value="1"/>
</dbReference>
<evidence type="ECO:0000313" key="7">
    <source>
        <dbReference type="Proteomes" id="UP000823736"/>
    </source>
</evidence>
<dbReference type="OrthoDB" id="11179at2157"/>
<accession>A0A8T4GXW7</accession>
<evidence type="ECO:0000256" key="4">
    <source>
        <dbReference type="ARBA" id="ARBA00023134"/>
    </source>
</evidence>